<comment type="caution">
    <text evidence="1">The sequence shown here is derived from an EMBL/GenBank/DDBJ whole genome shotgun (WGS) entry which is preliminary data.</text>
</comment>
<accession>A0A1T1DL28</accession>
<sequence length="37" mass="4461">MKESPKLAISQRRRDSQKIISNLRLLTFLCEIPHFKY</sequence>
<dbReference type="EMBL" id="MVIT01000069">
    <property type="protein sequence ID" value="OOV41598.1"/>
    <property type="molecule type" value="Genomic_DNA"/>
</dbReference>
<evidence type="ECO:0000313" key="1">
    <source>
        <dbReference type="EMBL" id="OOV41598.1"/>
    </source>
</evidence>
<reference evidence="1 2" key="1">
    <citation type="submission" date="2017-02" db="EMBL/GenBank/DDBJ databases">
        <title>Comparative genomic analysis of Brazilian Leptospira kirschneri strains of different serogroups.</title>
        <authorList>
            <person name="Moreno L.Z."/>
            <person name="Miraglia F."/>
            <person name="Kremer F.S."/>
            <person name="Eslabao M.R."/>
            <person name="Lilenbaum W."/>
            <person name="Dellagostin O.A."/>
            <person name="Moreno A.M."/>
        </authorList>
    </citation>
    <scope>NUCLEOTIDE SEQUENCE [LARGE SCALE GENOMIC DNA]</scope>
    <source>
        <strain evidence="1 2">M110/06</strain>
    </source>
</reference>
<proteinExistence type="predicted"/>
<organism evidence="1 2">
    <name type="scientific">Leptospira kirschneri serovar Pomona</name>
    <dbReference type="NCBI Taxonomy" id="561005"/>
    <lineage>
        <taxon>Bacteria</taxon>
        <taxon>Pseudomonadati</taxon>
        <taxon>Spirochaetota</taxon>
        <taxon>Spirochaetia</taxon>
        <taxon>Leptospirales</taxon>
        <taxon>Leptospiraceae</taxon>
        <taxon>Leptospira</taxon>
    </lineage>
</organism>
<dbReference type="AlphaFoldDB" id="A0A1T1DL28"/>
<evidence type="ECO:0000313" key="2">
    <source>
        <dbReference type="Proteomes" id="UP000191008"/>
    </source>
</evidence>
<protein>
    <submittedName>
        <fullName evidence="1">Transcriptional regulator</fullName>
    </submittedName>
</protein>
<gene>
    <name evidence="1" type="ORF">B1J93_12180</name>
</gene>
<dbReference type="Proteomes" id="UP000191008">
    <property type="component" value="Unassembled WGS sequence"/>
</dbReference>
<name>A0A1T1DL28_9LEPT</name>